<evidence type="ECO:0000259" key="21">
    <source>
        <dbReference type="PROSITE" id="PS50016"/>
    </source>
</evidence>
<keyword evidence="16" id="KW-0539">Nucleus</keyword>
<evidence type="ECO:0000256" key="18">
    <source>
        <dbReference type="ARBA" id="ARBA00047915"/>
    </source>
</evidence>
<organism evidence="23 24">
    <name type="scientific">Trichosporon asahii var. asahii (strain ATCC 90039 / CBS 2479 / JCM 2466 / KCTC 7840 / NBRC 103889/ NCYC 2677 / UAMH 7654)</name>
    <name type="common">Yeast</name>
    <dbReference type="NCBI Taxonomy" id="1186058"/>
    <lineage>
        <taxon>Eukaryota</taxon>
        <taxon>Fungi</taxon>
        <taxon>Dikarya</taxon>
        <taxon>Basidiomycota</taxon>
        <taxon>Agaricomycotina</taxon>
        <taxon>Tremellomycetes</taxon>
        <taxon>Trichosporonales</taxon>
        <taxon>Trichosporonaceae</taxon>
        <taxon>Trichosporon</taxon>
    </lineage>
</organism>
<evidence type="ECO:0000256" key="5">
    <source>
        <dbReference type="ARBA" id="ARBA00013246"/>
    </source>
</evidence>
<keyword evidence="7" id="KW-0479">Metal-binding</keyword>
<evidence type="ECO:0000256" key="14">
    <source>
        <dbReference type="ARBA" id="ARBA00023015"/>
    </source>
</evidence>
<evidence type="ECO:0000256" key="4">
    <source>
        <dbReference type="ARBA" id="ARBA00008037"/>
    </source>
</evidence>
<evidence type="ECO:0000256" key="13">
    <source>
        <dbReference type="ARBA" id="ARBA00023004"/>
    </source>
</evidence>
<dbReference type="InterPro" id="IPR003347">
    <property type="entry name" value="JmjC_dom"/>
</dbReference>
<sequence length="694" mass="77314">MAEEPETCDLCASTGPPAKPSSIAADSADDLEWIACSKCDKWLHSVCVAKSPRHFELTIPSELREQMLAMGDAGPWYCPECIAASADAAGKKPLATTLKRRKRPSGAASPSKRARMSTEGSQASTSTGHDAAAAEGRPKRKAALERPDYWNMHHHNATPTKGWIDLIKDPKKHGRVIKPDNFPRVPGELLRRPWLDGETVNELPPTLFYGPTREPLVVRPENGGLSSMGGNVPGPSLTVDDVSRLVDVNTQQSSQWPLHKWADYIRARQAGEPGSSKVYNIISLEISETELAKQVRPPSIVSDIDWVENYWPFPGGKEEAMRAANSTQNGHDLKGKAKSEWPKMGTKDSWTDWHVDFAASSVYYHIHTGSKVSFAVARVADCRCSSSSDRLRPTSLLMHSVSVTPQVETDSVGSGSHELQSTTWLPDLCDELTFRIIPAGYIHAVFTPVDSIVFGGNFVHSYDIPTQLRLRQIEIDTKVPQRFRFPYFDTLCWHVATRHVENLRAARRYRPTAANGKAAAKVPSEHVLRGLRVLAQFLIDQVKRMGNEETEEKIRKMIHGRIPPDIPEPLSLAHELKWRVEDELPDLSEDMDEVQIYGRKKGKTQPKARTGEGLKLLKSLDSNAQVVSAPLGGVEARAERLTGTHKLTKGRTFLNELGQTVREEREVLITERRFVWNQPEVMKEPTNGAQVKEE</sequence>
<dbReference type="HOGENOM" id="CLU_396991_0_0_1"/>
<dbReference type="KEGG" id="tasa:A1Q1_07436"/>
<feature type="compositionally biased region" description="Polar residues" evidence="20">
    <location>
        <begin position="118"/>
        <end position="128"/>
    </location>
</feature>
<dbReference type="InterPro" id="IPR019787">
    <property type="entry name" value="Znf_PHD-finger"/>
</dbReference>
<dbReference type="InterPro" id="IPR011011">
    <property type="entry name" value="Znf_FYVE_PHD"/>
</dbReference>
<dbReference type="EMBL" id="ALBS01000005">
    <property type="protein sequence ID" value="EJT53198.1"/>
    <property type="molecule type" value="Genomic_DNA"/>
</dbReference>
<dbReference type="GO" id="GO:0008270">
    <property type="term" value="F:zinc ion binding"/>
    <property type="evidence" value="ECO:0007669"/>
    <property type="project" value="UniProtKB-KW"/>
</dbReference>
<proteinExistence type="inferred from homology"/>
<protein>
    <recommendedName>
        <fullName evidence="6">JmjC domain-containing histone demethylation protein 1</fullName>
        <ecNumber evidence="5">1.14.11.27</ecNumber>
    </recommendedName>
    <alternativeName>
        <fullName evidence="17">[Histone-H3]-lysine-36 demethylase 1</fullName>
    </alternativeName>
</protein>
<dbReference type="PROSITE" id="PS51184">
    <property type="entry name" value="JMJC"/>
    <property type="match status" value="1"/>
</dbReference>
<evidence type="ECO:0000256" key="19">
    <source>
        <dbReference type="PROSITE-ProRule" id="PRU00146"/>
    </source>
</evidence>
<dbReference type="OrthoDB" id="5876800at2759"/>
<evidence type="ECO:0000256" key="7">
    <source>
        <dbReference type="ARBA" id="ARBA00022723"/>
    </source>
</evidence>
<dbReference type="InterPro" id="IPR001965">
    <property type="entry name" value="Znf_PHD"/>
</dbReference>
<dbReference type="InterPro" id="IPR013083">
    <property type="entry name" value="Znf_RING/FYVE/PHD"/>
</dbReference>
<evidence type="ECO:0000256" key="2">
    <source>
        <dbReference type="ARBA" id="ARBA00003909"/>
    </source>
</evidence>
<evidence type="ECO:0000256" key="16">
    <source>
        <dbReference type="ARBA" id="ARBA00023242"/>
    </source>
</evidence>
<keyword evidence="14" id="KW-0805">Transcription regulation</keyword>
<comment type="similarity">
    <text evidence="4">Belongs to the JHDM1 histone demethylase family.</text>
</comment>
<evidence type="ECO:0000256" key="17">
    <source>
        <dbReference type="ARBA" id="ARBA00031083"/>
    </source>
</evidence>
<keyword evidence="10" id="KW-0156">Chromatin regulator</keyword>
<dbReference type="Gene3D" id="3.30.40.10">
    <property type="entry name" value="Zinc/RING finger domain, C3HC4 (zinc finger)"/>
    <property type="match status" value="1"/>
</dbReference>
<evidence type="ECO:0000256" key="8">
    <source>
        <dbReference type="ARBA" id="ARBA00022771"/>
    </source>
</evidence>
<keyword evidence="12" id="KW-0560">Oxidoreductase</keyword>
<comment type="cofactor">
    <cofactor evidence="1">
        <name>Fe(2+)</name>
        <dbReference type="ChEBI" id="CHEBI:29033"/>
    </cofactor>
</comment>
<dbReference type="SUPFAM" id="SSF57903">
    <property type="entry name" value="FYVE/PHD zinc finger"/>
    <property type="match status" value="1"/>
</dbReference>
<dbReference type="GeneID" id="25990948"/>
<dbReference type="InterPro" id="IPR041070">
    <property type="entry name" value="JHD"/>
</dbReference>
<evidence type="ECO:0000259" key="22">
    <source>
        <dbReference type="PROSITE" id="PS51184"/>
    </source>
</evidence>
<dbReference type="PANTHER" id="PTHR23123">
    <property type="entry name" value="PHD/F-BOX CONTAINING PROTEIN"/>
    <property type="match status" value="1"/>
</dbReference>
<comment type="function">
    <text evidence="2">Histone demethylase that specifically demethylates 'Lys-36' of histone H3, thereby playing a central role in histone code.</text>
</comment>
<evidence type="ECO:0000256" key="6">
    <source>
        <dbReference type="ARBA" id="ARBA00015153"/>
    </source>
</evidence>
<name>J8QHT2_TRIAS</name>
<dbReference type="SUPFAM" id="SSF51197">
    <property type="entry name" value="Clavaminate synthase-like"/>
    <property type="match status" value="1"/>
</dbReference>
<keyword evidence="13" id="KW-0408">Iron</keyword>
<evidence type="ECO:0000313" key="24">
    <source>
        <dbReference type="Proteomes" id="UP000002748"/>
    </source>
</evidence>
<evidence type="ECO:0000256" key="3">
    <source>
        <dbReference type="ARBA" id="ARBA00004123"/>
    </source>
</evidence>
<evidence type="ECO:0000256" key="20">
    <source>
        <dbReference type="SAM" id="MobiDB-lite"/>
    </source>
</evidence>
<evidence type="ECO:0000256" key="1">
    <source>
        <dbReference type="ARBA" id="ARBA00001954"/>
    </source>
</evidence>
<evidence type="ECO:0000256" key="9">
    <source>
        <dbReference type="ARBA" id="ARBA00022833"/>
    </source>
</evidence>
<dbReference type="PROSITE" id="PS01359">
    <property type="entry name" value="ZF_PHD_1"/>
    <property type="match status" value="1"/>
</dbReference>
<feature type="region of interest" description="Disordered" evidence="20">
    <location>
        <begin position="93"/>
        <end position="141"/>
    </location>
</feature>
<evidence type="ECO:0000313" key="23">
    <source>
        <dbReference type="EMBL" id="EJT53198.1"/>
    </source>
</evidence>
<evidence type="ECO:0000256" key="10">
    <source>
        <dbReference type="ARBA" id="ARBA00022853"/>
    </source>
</evidence>
<dbReference type="Gene3D" id="2.60.120.650">
    <property type="entry name" value="Cupin"/>
    <property type="match status" value="1"/>
</dbReference>
<feature type="region of interest" description="Disordered" evidence="20">
    <location>
        <begin position="1"/>
        <end position="23"/>
    </location>
</feature>
<comment type="catalytic activity">
    <reaction evidence="18">
        <text>N(6),N(6)-dimethyl-L-lysyl(36)-[histone H3] + 2 2-oxoglutarate + 2 O2 = L-lysyl(36)-[histone H3] + 2 formaldehyde + 2 succinate + 2 CO2</text>
        <dbReference type="Rhea" id="RHEA:42032"/>
        <dbReference type="Rhea" id="RHEA-COMP:9785"/>
        <dbReference type="Rhea" id="RHEA-COMP:9787"/>
        <dbReference type="ChEBI" id="CHEBI:15379"/>
        <dbReference type="ChEBI" id="CHEBI:16526"/>
        <dbReference type="ChEBI" id="CHEBI:16810"/>
        <dbReference type="ChEBI" id="CHEBI:16842"/>
        <dbReference type="ChEBI" id="CHEBI:29969"/>
        <dbReference type="ChEBI" id="CHEBI:30031"/>
        <dbReference type="ChEBI" id="CHEBI:61976"/>
        <dbReference type="EC" id="1.14.11.27"/>
    </reaction>
</comment>
<dbReference type="PROSITE" id="PS50016">
    <property type="entry name" value="ZF_PHD_2"/>
    <property type="match status" value="1"/>
</dbReference>
<dbReference type="SMART" id="SM00249">
    <property type="entry name" value="PHD"/>
    <property type="match status" value="1"/>
</dbReference>
<dbReference type="RefSeq" id="XP_014184237.1">
    <property type="nucleotide sequence ID" value="XM_014328762.1"/>
</dbReference>
<keyword evidence="9" id="KW-0862">Zinc</keyword>
<keyword evidence="8 19" id="KW-0863">Zinc-finger</keyword>
<keyword evidence="15" id="KW-0804">Transcription</keyword>
<evidence type="ECO:0000256" key="12">
    <source>
        <dbReference type="ARBA" id="ARBA00023002"/>
    </source>
</evidence>
<comment type="subcellular location">
    <subcellularLocation>
        <location evidence="3">Nucleus</location>
    </subcellularLocation>
</comment>
<evidence type="ECO:0000256" key="15">
    <source>
        <dbReference type="ARBA" id="ARBA00023163"/>
    </source>
</evidence>
<dbReference type="GO" id="GO:0140680">
    <property type="term" value="F:histone H3K36me/H3K36me2 demethylase activity"/>
    <property type="evidence" value="ECO:0007669"/>
    <property type="project" value="UniProtKB-EC"/>
</dbReference>
<dbReference type="InterPro" id="IPR050690">
    <property type="entry name" value="JHDM1_Histone_Demethylase"/>
</dbReference>
<gene>
    <name evidence="23" type="ORF">A1Q1_07436</name>
</gene>
<dbReference type="Proteomes" id="UP000002748">
    <property type="component" value="Unassembled WGS sequence"/>
</dbReference>
<feature type="domain" description="JmjC" evidence="22">
    <location>
        <begin position="286"/>
        <end position="475"/>
    </location>
</feature>
<accession>J8QHT2</accession>
<dbReference type="AlphaFoldDB" id="J8QHT2"/>
<comment type="caution">
    <text evidence="23">The sequence shown here is derived from an EMBL/GenBank/DDBJ whole genome shotgun (WGS) entry which is preliminary data.</text>
</comment>
<dbReference type="GO" id="GO:0005634">
    <property type="term" value="C:nucleus"/>
    <property type="evidence" value="ECO:0007669"/>
    <property type="project" value="UniProtKB-SubCell"/>
</dbReference>
<reference evidence="23 24" key="1">
    <citation type="journal article" date="2012" name="Eukaryot. Cell">
        <title>Draft genome sequence of CBS 2479, the standard type strain of Trichosporon asahii.</title>
        <authorList>
            <person name="Yang R.Y."/>
            <person name="Li H.T."/>
            <person name="Zhu H."/>
            <person name="Zhou G.P."/>
            <person name="Wang M."/>
            <person name="Wang L."/>
        </authorList>
    </citation>
    <scope>NUCLEOTIDE SEQUENCE [LARGE SCALE GENOMIC DNA]</scope>
    <source>
        <strain evidence="24">ATCC 90039 / CBS 2479 / JCM 2466 / KCTC 7840 / NCYC 2677 / UAMH 7654</strain>
    </source>
</reference>
<keyword evidence="11" id="KW-0223">Dioxygenase</keyword>
<dbReference type="EC" id="1.14.11.27" evidence="5"/>
<dbReference type="InterPro" id="IPR019786">
    <property type="entry name" value="Zinc_finger_PHD-type_CS"/>
</dbReference>
<dbReference type="SMART" id="SM00558">
    <property type="entry name" value="JmjC"/>
    <property type="match status" value="1"/>
</dbReference>
<dbReference type="VEuPathDB" id="FungiDB:A1Q1_07436"/>
<dbReference type="Pfam" id="PF17811">
    <property type="entry name" value="JHD"/>
    <property type="match status" value="1"/>
</dbReference>
<feature type="domain" description="PHD-type" evidence="21">
    <location>
        <begin position="5"/>
        <end position="84"/>
    </location>
</feature>
<evidence type="ECO:0000256" key="11">
    <source>
        <dbReference type="ARBA" id="ARBA00022964"/>
    </source>
</evidence>